<sequence>MVVLTREQVFSKIKAYRAHQSLQLNQIETLNLWGQNITDISILSQCKNLKVLSLAVNELQSLRPLCEVDLLEELYLRNNLIDDFVQIGHLENLENLRILTLSENPITAYDSYRSIVISILPKLTKLDDVEITEDERYESRIAFPNYHIESDFNDNNDNFFFEDVEQLNQYGDNYAFRSEEFPVNKITSNKIPDVTNFKFPPEEGELLLEEDWKDRNFNKKKKNTVSYRHKLMNDAENALHPEYFYVNANESENVKNYNEKENLLPDRLENLKLSENYKMMDTMKMQHKQNSIKEIDLQANKEYSTSNYPYTPISNSDTSSKINNVSPLKSFTFNVKI</sequence>
<dbReference type="EMBL" id="JADGJW010000898">
    <property type="protein sequence ID" value="KAJ3210294.1"/>
    <property type="molecule type" value="Genomic_DNA"/>
</dbReference>
<protein>
    <submittedName>
        <fullName evidence="3">Uncharacterized protein</fullName>
    </submittedName>
</protein>
<accession>A0AAD5TXI7</accession>
<organism evidence="3 4">
    <name type="scientific">Clydaea vesicula</name>
    <dbReference type="NCBI Taxonomy" id="447962"/>
    <lineage>
        <taxon>Eukaryota</taxon>
        <taxon>Fungi</taxon>
        <taxon>Fungi incertae sedis</taxon>
        <taxon>Chytridiomycota</taxon>
        <taxon>Chytridiomycota incertae sedis</taxon>
        <taxon>Chytridiomycetes</taxon>
        <taxon>Lobulomycetales</taxon>
        <taxon>Lobulomycetaceae</taxon>
        <taxon>Clydaea</taxon>
    </lineage>
</organism>
<dbReference type="SUPFAM" id="SSF52058">
    <property type="entry name" value="L domain-like"/>
    <property type="match status" value="1"/>
</dbReference>
<dbReference type="Proteomes" id="UP001211065">
    <property type="component" value="Unassembled WGS sequence"/>
</dbReference>
<keyword evidence="2" id="KW-0677">Repeat</keyword>
<dbReference type="PANTHER" id="PTHR18849">
    <property type="entry name" value="LEUCINE RICH REPEAT PROTEIN"/>
    <property type="match status" value="1"/>
</dbReference>
<dbReference type="PANTHER" id="PTHR18849:SF0">
    <property type="entry name" value="CILIA- AND FLAGELLA-ASSOCIATED PROTEIN 410-RELATED"/>
    <property type="match status" value="1"/>
</dbReference>
<evidence type="ECO:0000313" key="4">
    <source>
        <dbReference type="Proteomes" id="UP001211065"/>
    </source>
</evidence>
<proteinExistence type="predicted"/>
<keyword evidence="4" id="KW-1185">Reference proteome</keyword>
<dbReference type="AlphaFoldDB" id="A0AAD5TXI7"/>
<dbReference type="Gene3D" id="3.80.10.10">
    <property type="entry name" value="Ribonuclease Inhibitor"/>
    <property type="match status" value="1"/>
</dbReference>
<evidence type="ECO:0000313" key="3">
    <source>
        <dbReference type="EMBL" id="KAJ3210294.1"/>
    </source>
</evidence>
<dbReference type="Pfam" id="PF14580">
    <property type="entry name" value="LRR_9"/>
    <property type="match status" value="1"/>
</dbReference>
<name>A0AAD5TXI7_9FUNG</name>
<keyword evidence="1" id="KW-0433">Leucine-rich repeat</keyword>
<evidence type="ECO:0000256" key="1">
    <source>
        <dbReference type="ARBA" id="ARBA00022614"/>
    </source>
</evidence>
<reference evidence="3" key="1">
    <citation type="submission" date="2020-05" db="EMBL/GenBank/DDBJ databases">
        <title>Phylogenomic resolution of chytrid fungi.</title>
        <authorList>
            <person name="Stajich J.E."/>
            <person name="Amses K."/>
            <person name="Simmons R."/>
            <person name="Seto K."/>
            <person name="Myers J."/>
            <person name="Bonds A."/>
            <person name="Quandt C.A."/>
            <person name="Barry K."/>
            <person name="Liu P."/>
            <person name="Grigoriev I."/>
            <person name="Longcore J.E."/>
            <person name="James T.Y."/>
        </authorList>
    </citation>
    <scope>NUCLEOTIDE SEQUENCE</scope>
    <source>
        <strain evidence="3">JEL0476</strain>
    </source>
</reference>
<comment type="caution">
    <text evidence="3">The sequence shown here is derived from an EMBL/GenBank/DDBJ whole genome shotgun (WGS) entry which is preliminary data.</text>
</comment>
<evidence type="ECO:0000256" key="2">
    <source>
        <dbReference type="ARBA" id="ARBA00022737"/>
    </source>
</evidence>
<gene>
    <name evidence="3" type="ORF">HK099_008273</name>
</gene>
<dbReference type="InterPro" id="IPR032675">
    <property type="entry name" value="LRR_dom_sf"/>
</dbReference>